<keyword evidence="6" id="KW-1185">Reference proteome</keyword>
<protein>
    <recommendedName>
        <fullName evidence="7">Short-chain dehydrogenase/reductase</fullName>
    </recommendedName>
</protein>
<dbReference type="Pfam" id="PF00106">
    <property type="entry name" value="adh_short"/>
    <property type="match status" value="1"/>
</dbReference>
<evidence type="ECO:0000256" key="4">
    <source>
        <dbReference type="RuleBase" id="RU000363"/>
    </source>
</evidence>
<dbReference type="Gene3D" id="3.40.50.720">
    <property type="entry name" value="NAD(P)-binding Rossmann-like Domain"/>
    <property type="match status" value="1"/>
</dbReference>
<dbReference type="InterPro" id="IPR002347">
    <property type="entry name" value="SDR_fam"/>
</dbReference>
<dbReference type="InterPro" id="IPR020904">
    <property type="entry name" value="Sc_DH/Rdtase_CS"/>
</dbReference>
<dbReference type="Proteomes" id="UP001610563">
    <property type="component" value="Unassembled WGS sequence"/>
</dbReference>
<evidence type="ECO:0000256" key="3">
    <source>
        <dbReference type="ARBA" id="ARBA00023002"/>
    </source>
</evidence>
<name>A0ABR4GRB6_9EURO</name>
<evidence type="ECO:0000256" key="2">
    <source>
        <dbReference type="ARBA" id="ARBA00022857"/>
    </source>
</evidence>
<dbReference type="EMBL" id="JBFTWV010000001">
    <property type="protein sequence ID" value="KAL2801030.1"/>
    <property type="molecule type" value="Genomic_DNA"/>
</dbReference>
<reference evidence="5 6" key="1">
    <citation type="submission" date="2024-07" db="EMBL/GenBank/DDBJ databases">
        <title>Section-level genome sequencing and comparative genomics of Aspergillus sections Usti and Cavernicolus.</title>
        <authorList>
            <consortium name="Lawrence Berkeley National Laboratory"/>
            <person name="Nybo J.L."/>
            <person name="Vesth T.C."/>
            <person name="Theobald S."/>
            <person name="Frisvad J.C."/>
            <person name="Larsen T.O."/>
            <person name="Kjaerboelling I."/>
            <person name="Rothschild-Mancinelli K."/>
            <person name="Lyhne E.K."/>
            <person name="Kogle M.E."/>
            <person name="Barry K."/>
            <person name="Clum A."/>
            <person name="Na H."/>
            <person name="Ledsgaard L."/>
            <person name="Lin J."/>
            <person name="Lipzen A."/>
            <person name="Kuo A."/>
            <person name="Riley R."/>
            <person name="Mondo S."/>
            <person name="Labutti K."/>
            <person name="Haridas S."/>
            <person name="Pangalinan J."/>
            <person name="Salamov A.A."/>
            <person name="Simmons B.A."/>
            <person name="Magnuson J.K."/>
            <person name="Chen J."/>
            <person name="Drula E."/>
            <person name="Henrissat B."/>
            <person name="Wiebenga A."/>
            <person name="Lubbers R.J."/>
            <person name="Gomes A.C."/>
            <person name="Makela M.R."/>
            <person name="Stajich J."/>
            <person name="Grigoriev I.V."/>
            <person name="Mortensen U.H."/>
            <person name="De Vries R.P."/>
            <person name="Baker S.E."/>
            <person name="Andersen M.R."/>
        </authorList>
    </citation>
    <scope>NUCLEOTIDE SEQUENCE [LARGE SCALE GENOMIC DNA]</scope>
    <source>
        <strain evidence="5 6">CBS 209.92</strain>
    </source>
</reference>
<dbReference type="InterPro" id="IPR036291">
    <property type="entry name" value="NAD(P)-bd_dom_sf"/>
</dbReference>
<comment type="caution">
    <text evidence="5">The sequence shown here is derived from an EMBL/GenBank/DDBJ whole genome shotgun (WGS) entry which is preliminary data.</text>
</comment>
<dbReference type="SUPFAM" id="SSF51735">
    <property type="entry name" value="NAD(P)-binding Rossmann-fold domains"/>
    <property type="match status" value="1"/>
</dbReference>
<accession>A0ABR4GRB6</accession>
<dbReference type="PROSITE" id="PS00061">
    <property type="entry name" value="ADH_SHORT"/>
    <property type="match status" value="1"/>
</dbReference>
<dbReference type="PANTHER" id="PTHR44169:SF6">
    <property type="entry name" value="NADPH-DEPENDENT 1-ACYLDIHYDROXYACETONE PHOSPHATE REDUCTASE"/>
    <property type="match status" value="1"/>
</dbReference>
<organism evidence="5 6">
    <name type="scientific">Aspergillus keveii</name>
    <dbReference type="NCBI Taxonomy" id="714993"/>
    <lineage>
        <taxon>Eukaryota</taxon>
        <taxon>Fungi</taxon>
        <taxon>Dikarya</taxon>
        <taxon>Ascomycota</taxon>
        <taxon>Pezizomycotina</taxon>
        <taxon>Eurotiomycetes</taxon>
        <taxon>Eurotiomycetidae</taxon>
        <taxon>Eurotiales</taxon>
        <taxon>Aspergillaceae</taxon>
        <taxon>Aspergillus</taxon>
        <taxon>Aspergillus subgen. Nidulantes</taxon>
    </lineage>
</organism>
<keyword evidence="3" id="KW-0560">Oxidoreductase</keyword>
<sequence length="316" mass="33979">MSTSAPKRSILITGCSHGGAGNALALEFAARGLRVFATARSLKSIANLAESGIETLALDVTDRESIAAVKTEISKRTGGTLDMLYNNAGTMYEAPAIEADRTRIHEMFDTNVFGLFDMVTAFTPLLLAAVHTSTSKSTKQQQQPTIINIASIVSRIPLPFAAAYNASKAGVSAYSDTLRLELAPLGIRVVTVFMGEVATKLRSADKINFGAESLYADVGGKLKERIEHGARVSVAPEFFAKEVVDKVLVQRGDGVSYIWKGTNAFLVWFLNAVGPRKVFDSIMKGFVGFDDKGLVKLIYERGRQAVAAEKVDGHGQ</sequence>
<evidence type="ECO:0000313" key="5">
    <source>
        <dbReference type="EMBL" id="KAL2801030.1"/>
    </source>
</evidence>
<dbReference type="PRINTS" id="PR00081">
    <property type="entry name" value="GDHRDH"/>
</dbReference>
<keyword evidence="2" id="KW-0521">NADP</keyword>
<evidence type="ECO:0000313" key="6">
    <source>
        <dbReference type="Proteomes" id="UP001610563"/>
    </source>
</evidence>
<dbReference type="PANTHER" id="PTHR44169">
    <property type="entry name" value="NADPH-DEPENDENT 1-ACYLDIHYDROXYACETONE PHOSPHATE REDUCTASE"/>
    <property type="match status" value="1"/>
</dbReference>
<gene>
    <name evidence="5" type="ORF">BJX66DRAFT_331215</name>
</gene>
<proteinExistence type="inferred from homology"/>
<dbReference type="PRINTS" id="PR00080">
    <property type="entry name" value="SDRFAMILY"/>
</dbReference>
<comment type="similarity">
    <text evidence="1 4">Belongs to the short-chain dehydrogenases/reductases (SDR) family.</text>
</comment>
<evidence type="ECO:0008006" key="7">
    <source>
        <dbReference type="Google" id="ProtNLM"/>
    </source>
</evidence>
<evidence type="ECO:0000256" key="1">
    <source>
        <dbReference type="ARBA" id="ARBA00006484"/>
    </source>
</evidence>